<evidence type="ECO:0000313" key="6">
    <source>
        <dbReference type="Proteomes" id="UP000218263"/>
    </source>
</evidence>
<evidence type="ECO:0000256" key="3">
    <source>
        <dbReference type="ARBA" id="ARBA00023082"/>
    </source>
</evidence>
<dbReference type="InterPro" id="IPR039425">
    <property type="entry name" value="RNA_pol_sigma-70-like"/>
</dbReference>
<evidence type="ECO:0000256" key="4">
    <source>
        <dbReference type="ARBA" id="ARBA00023163"/>
    </source>
</evidence>
<dbReference type="PANTHER" id="PTHR43133:SF46">
    <property type="entry name" value="RNA POLYMERASE SIGMA-70 FACTOR ECF SUBFAMILY"/>
    <property type="match status" value="1"/>
</dbReference>
<dbReference type="Gene3D" id="1.10.1740.10">
    <property type="match status" value="1"/>
</dbReference>
<dbReference type="Proteomes" id="UP000218263">
    <property type="component" value="Chromosome"/>
</dbReference>
<keyword evidence="6" id="KW-1185">Reference proteome</keyword>
<sequence>MTAYIKFPDEHLVALLKNGDQLAFAEIYRRYGKNLAGFAASKLYDLEDARDLLQEMFVKLWENREQLQITSNLQSYLFAILRHRIIDKIRKNITREDYARALQSLPSFFQAGGDKQLEAKELQQAVRHSLDQLPARVREIYKLSREDGLSNPEIAQKLKLSEQTVKNQLSTALKHLRKSLMRISPIVFICWWLH</sequence>
<keyword evidence="4" id="KW-0804">Transcription</keyword>
<dbReference type="PANTHER" id="PTHR43133">
    <property type="entry name" value="RNA POLYMERASE ECF-TYPE SIGMA FACTO"/>
    <property type="match status" value="1"/>
</dbReference>
<dbReference type="KEGG" id="mgot:MgSA37_04258"/>
<dbReference type="InterPro" id="IPR036388">
    <property type="entry name" value="WH-like_DNA-bd_sf"/>
</dbReference>
<dbReference type="Gene3D" id="1.10.10.10">
    <property type="entry name" value="Winged helix-like DNA-binding domain superfamily/Winged helix DNA-binding domain"/>
    <property type="match status" value="1"/>
</dbReference>
<name>A0A120MYY1_9SPHI</name>
<accession>A0A120MYY1</accession>
<dbReference type="InterPro" id="IPR013325">
    <property type="entry name" value="RNA_pol_sigma_r2"/>
</dbReference>
<dbReference type="InterPro" id="IPR013249">
    <property type="entry name" value="RNA_pol_sigma70_r4_t2"/>
</dbReference>
<proteinExistence type="inferred from homology"/>
<dbReference type="RefSeq" id="WP_096354656.1">
    <property type="nucleotide sequence ID" value="NZ_AP017313.1"/>
</dbReference>
<gene>
    <name evidence="5" type="primary">fecI</name>
    <name evidence="5" type="ORF">MgSA37_04258</name>
</gene>
<comment type="similarity">
    <text evidence="1">Belongs to the sigma-70 factor family. ECF subfamily.</text>
</comment>
<reference evidence="5 6" key="1">
    <citation type="submission" date="2015-12" db="EMBL/GenBank/DDBJ databases">
        <title>Genome sequence of Mucilaginibacter gotjawali.</title>
        <authorList>
            <person name="Lee J.S."/>
            <person name="Lee K.C."/>
            <person name="Kim K.K."/>
            <person name="Lee B.W."/>
        </authorList>
    </citation>
    <scope>NUCLEOTIDE SEQUENCE [LARGE SCALE GENOMIC DNA]</scope>
    <source>
        <strain evidence="5 6">SA3-7</strain>
    </source>
</reference>
<dbReference type="Pfam" id="PF08281">
    <property type="entry name" value="Sigma70_r4_2"/>
    <property type="match status" value="1"/>
</dbReference>
<dbReference type="SUPFAM" id="SSF88659">
    <property type="entry name" value="Sigma3 and sigma4 domains of RNA polymerase sigma factors"/>
    <property type="match status" value="1"/>
</dbReference>
<dbReference type="SUPFAM" id="SSF88946">
    <property type="entry name" value="Sigma2 domain of RNA polymerase sigma factors"/>
    <property type="match status" value="1"/>
</dbReference>
<evidence type="ECO:0000313" key="5">
    <source>
        <dbReference type="EMBL" id="BAU56066.1"/>
    </source>
</evidence>
<protein>
    <submittedName>
        <fullName evidence="5">Putative RNA polymerase sigma factor FecI</fullName>
    </submittedName>
</protein>
<organism evidence="5 6">
    <name type="scientific">Mucilaginibacter gotjawali</name>
    <dbReference type="NCBI Taxonomy" id="1550579"/>
    <lineage>
        <taxon>Bacteria</taxon>
        <taxon>Pseudomonadati</taxon>
        <taxon>Bacteroidota</taxon>
        <taxon>Sphingobacteriia</taxon>
        <taxon>Sphingobacteriales</taxon>
        <taxon>Sphingobacteriaceae</taxon>
        <taxon>Mucilaginibacter</taxon>
    </lineage>
</organism>
<evidence type="ECO:0000256" key="1">
    <source>
        <dbReference type="ARBA" id="ARBA00010641"/>
    </source>
</evidence>
<dbReference type="Pfam" id="PF04542">
    <property type="entry name" value="Sigma70_r2"/>
    <property type="match status" value="1"/>
</dbReference>
<dbReference type="AlphaFoldDB" id="A0A120MYY1"/>
<dbReference type="NCBIfam" id="TIGR02985">
    <property type="entry name" value="Sig70_bacteroi1"/>
    <property type="match status" value="1"/>
</dbReference>
<dbReference type="InterPro" id="IPR013324">
    <property type="entry name" value="RNA_pol_sigma_r3/r4-like"/>
</dbReference>
<dbReference type="OrthoDB" id="1342792at2"/>
<keyword evidence="3" id="KW-0731">Sigma factor</keyword>
<evidence type="ECO:0000256" key="2">
    <source>
        <dbReference type="ARBA" id="ARBA00023015"/>
    </source>
</evidence>
<dbReference type="EMBL" id="AP017313">
    <property type="protein sequence ID" value="BAU56066.1"/>
    <property type="molecule type" value="Genomic_DNA"/>
</dbReference>
<dbReference type="InterPro" id="IPR014327">
    <property type="entry name" value="RNA_pol_sigma70_bacteroid"/>
</dbReference>
<dbReference type="GO" id="GO:0016987">
    <property type="term" value="F:sigma factor activity"/>
    <property type="evidence" value="ECO:0007669"/>
    <property type="project" value="UniProtKB-KW"/>
</dbReference>
<dbReference type="NCBIfam" id="TIGR02937">
    <property type="entry name" value="sigma70-ECF"/>
    <property type="match status" value="1"/>
</dbReference>
<dbReference type="InterPro" id="IPR007627">
    <property type="entry name" value="RNA_pol_sigma70_r2"/>
</dbReference>
<dbReference type="CDD" id="cd06171">
    <property type="entry name" value="Sigma70_r4"/>
    <property type="match status" value="1"/>
</dbReference>
<dbReference type="GO" id="GO:0006352">
    <property type="term" value="P:DNA-templated transcription initiation"/>
    <property type="evidence" value="ECO:0007669"/>
    <property type="project" value="InterPro"/>
</dbReference>
<keyword evidence="2" id="KW-0805">Transcription regulation</keyword>
<dbReference type="InterPro" id="IPR014284">
    <property type="entry name" value="RNA_pol_sigma-70_dom"/>
</dbReference>
<dbReference type="GO" id="GO:0003677">
    <property type="term" value="F:DNA binding"/>
    <property type="evidence" value="ECO:0007669"/>
    <property type="project" value="InterPro"/>
</dbReference>